<sequence length="290" mass="31589">MLHVLASAKLNLFLHVTGKRHDGYHELDSLVCFADIGDELVVESADKFQFTVDGPFAPQLANNDISENTVVKAAHLLSAATNRDLNLKITLTKNLPSGAGIGGGSADAAAILRALQNFWGVSVADETLHKISLQIGSDVPVCLQSRPAVMRGTGNIILPAPSMPELHTLLIWPRQKTPTPLVFKNRESSFSEPAVLKPSYMDAASLISNLTDYTSNDLERTATKLFPVIDEAMTMLKQDRTCLFTRMSGSGSTVFGIFESQKNLEKAAKAIRSSQPDWWVQPCILNAEKI</sequence>
<comment type="similarity">
    <text evidence="1 9">Belongs to the GHMP kinase family. IspE subfamily.</text>
</comment>
<proteinExistence type="inferred from homology"/>
<comment type="pathway">
    <text evidence="9">Isoprenoid biosynthesis; isopentenyl diphosphate biosynthesis via DXP pathway; isopentenyl diphosphate from 1-deoxy-D-xylulose 5-phosphate: step 3/6.</text>
</comment>
<feature type="domain" description="GHMP kinase N-terminal" evidence="10">
    <location>
        <begin position="68"/>
        <end position="143"/>
    </location>
</feature>
<keyword evidence="4 9" id="KW-0808">Transferase</keyword>
<evidence type="ECO:0000256" key="8">
    <source>
        <dbReference type="ARBA" id="ARBA00032554"/>
    </source>
</evidence>
<feature type="active site" evidence="9">
    <location>
        <position position="9"/>
    </location>
</feature>
<reference evidence="12 13" key="1">
    <citation type="submission" date="2017-08" db="EMBL/GenBank/DDBJ databases">
        <title>Infants hospitalized years apart are colonized by the same room-sourced microbial strains.</title>
        <authorList>
            <person name="Brooks B."/>
            <person name="Olm M.R."/>
            <person name="Firek B.A."/>
            <person name="Baker R."/>
            <person name="Thomas B.C."/>
            <person name="Morowitz M.J."/>
            <person name="Banfield J.F."/>
        </authorList>
    </citation>
    <scope>NUCLEOTIDE SEQUENCE [LARGE SCALE GENOMIC DNA]</scope>
    <source>
        <strain evidence="12">S2_006_000_R2_64</strain>
    </source>
</reference>
<evidence type="ECO:0000313" key="12">
    <source>
        <dbReference type="EMBL" id="PZP55668.1"/>
    </source>
</evidence>
<dbReference type="Gene3D" id="3.30.70.890">
    <property type="entry name" value="GHMP kinase, C-terminal domain"/>
    <property type="match status" value="1"/>
</dbReference>
<dbReference type="InterPro" id="IPR006204">
    <property type="entry name" value="GHMP_kinase_N_dom"/>
</dbReference>
<dbReference type="SUPFAM" id="SSF54211">
    <property type="entry name" value="Ribosomal protein S5 domain 2-like"/>
    <property type="match status" value="1"/>
</dbReference>
<dbReference type="GO" id="GO:0016114">
    <property type="term" value="P:terpenoid biosynthetic process"/>
    <property type="evidence" value="ECO:0007669"/>
    <property type="project" value="UniProtKB-UniRule"/>
</dbReference>
<evidence type="ECO:0000256" key="4">
    <source>
        <dbReference type="ARBA" id="ARBA00022679"/>
    </source>
</evidence>
<dbReference type="SUPFAM" id="SSF55060">
    <property type="entry name" value="GHMP Kinase, C-terminal domain"/>
    <property type="match status" value="1"/>
</dbReference>
<dbReference type="AlphaFoldDB" id="A0A2W5FKH4"/>
<evidence type="ECO:0000256" key="9">
    <source>
        <dbReference type="HAMAP-Rule" id="MF_00061"/>
    </source>
</evidence>
<comment type="catalytic activity">
    <reaction evidence="9">
        <text>4-CDP-2-C-methyl-D-erythritol + ATP = 4-CDP-2-C-methyl-D-erythritol 2-phosphate + ADP + H(+)</text>
        <dbReference type="Rhea" id="RHEA:18437"/>
        <dbReference type="ChEBI" id="CHEBI:15378"/>
        <dbReference type="ChEBI" id="CHEBI:30616"/>
        <dbReference type="ChEBI" id="CHEBI:57823"/>
        <dbReference type="ChEBI" id="CHEBI:57919"/>
        <dbReference type="ChEBI" id="CHEBI:456216"/>
        <dbReference type="EC" id="2.7.1.148"/>
    </reaction>
</comment>
<evidence type="ECO:0000313" key="13">
    <source>
        <dbReference type="Proteomes" id="UP000249739"/>
    </source>
</evidence>
<dbReference type="InterPro" id="IPR013750">
    <property type="entry name" value="GHMP_kinase_C_dom"/>
</dbReference>
<dbReference type="Pfam" id="PF08544">
    <property type="entry name" value="GHMP_kinases_C"/>
    <property type="match status" value="1"/>
</dbReference>
<dbReference type="InterPro" id="IPR020568">
    <property type="entry name" value="Ribosomal_Su5_D2-typ_SF"/>
</dbReference>
<dbReference type="GO" id="GO:0019288">
    <property type="term" value="P:isopentenyl diphosphate biosynthetic process, methylerythritol 4-phosphate pathway"/>
    <property type="evidence" value="ECO:0007669"/>
    <property type="project" value="UniProtKB-UniRule"/>
</dbReference>
<dbReference type="NCBIfam" id="NF011202">
    <property type="entry name" value="PRK14608.1"/>
    <property type="match status" value="1"/>
</dbReference>
<evidence type="ECO:0000256" key="7">
    <source>
        <dbReference type="ARBA" id="ARBA00022840"/>
    </source>
</evidence>
<gene>
    <name evidence="9" type="primary">ispE</name>
    <name evidence="12" type="ORF">DI586_06130</name>
</gene>
<keyword evidence="9" id="KW-0414">Isoprene biosynthesis</keyword>
<comment type="caution">
    <text evidence="12">The sequence shown here is derived from an EMBL/GenBank/DDBJ whole genome shotgun (WGS) entry which is preliminary data.</text>
</comment>
<keyword evidence="7 9" id="KW-0067">ATP-binding</keyword>
<evidence type="ECO:0000259" key="11">
    <source>
        <dbReference type="Pfam" id="PF08544"/>
    </source>
</evidence>
<feature type="domain" description="GHMP kinase C-terminal" evidence="11">
    <location>
        <begin position="205"/>
        <end position="273"/>
    </location>
</feature>
<evidence type="ECO:0000256" key="6">
    <source>
        <dbReference type="ARBA" id="ARBA00022777"/>
    </source>
</evidence>
<dbReference type="NCBIfam" id="TIGR00154">
    <property type="entry name" value="ispE"/>
    <property type="match status" value="1"/>
</dbReference>
<evidence type="ECO:0000256" key="2">
    <source>
        <dbReference type="ARBA" id="ARBA00012052"/>
    </source>
</evidence>
<organism evidence="12 13">
    <name type="scientific">Micavibrio aeruginosavorus</name>
    <dbReference type="NCBI Taxonomy" id="349221"/>
    <lineage>
        <taxon>Bacteria</taxon>
        <taxon>Pseudomonadati</taxon>
        <taxon>Bdellovibrionota</taxon>
        <taxon>Bdellovibrionia</taxon>
        <taxon>Bdellovibrionales</taxon>
        <taxon>Pseudobdellovibrionaceae</taxon>
        <taxon>Micavibrio</taxon>
    </lineage>
</organism>
<protein>
    <recommendedName>
        <fullName evidence="3 9">4-diphosphocytidyl-2-C-methyl-D-erythritol kinase</fullName>
        <shortName evidence="9">CMK</shortName>
        <ecNumber evidence="2 9">2.7.1.148</ecNumber>
    </recommendedName>
    <alternativeName>
        <fullName evidence="8 9">4-(cytidine-5'-diphospho)-2-C-methyl-D-erythritol kinase</fullName>
    </alternativeName>
</protein>
<dbReference type="Proteomes" id="UP000249739">
    <property type="component" value="Unassembled WGS sequence"/>
</dbReference>
<dbReference type="EMBL" id="QFOT01000056">
    <property type="protein sequence ID" value="PZP55668.1"/>
    <property type="molecule type" value="Genomic_DNA"/>
</dbReference>
<evidence type="ECO:0000259" key="10">
    <source>
        <dbReference type="Pfam" id="PF00288"/>
    </source>
</evidence>
<dbReference type="EC" id="2.7.1.148" evidence="2 9"/>
<dbReference type="GO" id="GO:0005524">
    <property type="term" value="F:ATP binding"/>
    <property type="evidence" value="ECO:0007669"/>
    <property type="project" value="UniProtKB-UniRule"/>
</dbReference>
<evidence type="ECO:0000256" key="5">
    <source>
        <dbReference type="ARBA" id="ARBA00022741"/>
    </source>
</evidence>
<dbReference type="Pfam" id="PF00288">
    <property type="entry name" value="GHMP_kinases_N"/>
    <property type="match status" value="1"/>
</dbReference>
<dbReference type="GO" id="GO:0050515">
    <property type="term" value="F:4-(cytidine 5'-diphospho)-2-C-methyl-D-erythritol kinase activity"/>
    <property type="evidence" value="ECO:0007669"/>
    <property type="project" value="UniProtKB-UniRule"/>
</dbReference>
<dbReference type="PIRSF" id="PIRSF010376">
    <property type="entry name" value="IspE"/>
    <property type="match status" value="1"/>
</dbReference>
<keyword evidence="5 9" id="KW-0547">Nucleotide-binding</keyword>
<feature type="active site" evidence="9">
    <location>
        <position position="138"/>
    </location>
</feature>
<name>A0A2W5FKH4_9BACT</name>
<dbReference type="InterPro" id="IPR036554">
    <property type="entry name" value="GHMP_kinase_C_sf"/>
</dbReference>
<dbReference type="InterPro" id="IPR014721">
    <property type="entry name" value="Ribsml_uS5_D2-typ_fold_subgr"/>
</dbReference>
<comment type="function">
    <text evidence="9">Catalyzes the phosphorylation of the position 2 hydroxy group of 4-diphosphocytidyl-2C-methyl-D-erythritol.</text>
</comment>
<dbReference type="PANTHER" id="PTHR43527:SF2">
    <property type="entry name" value="4-DIPHOSPHOCYTIDYL-2-C-METHYL-D-ERYTHRITOL KINASE, CHLOROPLASTIC"/>
    <property type="match status" value="1"/>
</dbReference>
<keyword evidence="6 9" id="KW-0418">Kinase</keyword>
<evidence type="ECO:0000256" key="1">
    <source>
        <dbReference type="ARBA" id="ARBA00009684"/>
    </source>
</evidence>
<dbReference type="UniPathway" id="UPA00056">
    <property type="reaction ID" value="UER00094"/>
</dbReference>
<dbReference type="Gene3D" id="3.30.230.10">
    <property type="match status" value="1"/>
</dbReference>
<feature type="binding site" evidence="9">
    <location>
        <begin position="96"/>
        <end position="106"/>
    </location>
    <ligand>
        <name>ATP</name>
        <dbReference type="ChEBI" id="CHEBI:30616"/>
    </ligand>
</feature>
<dbReference type="InterPro" id="IPR004424">
    <property type="entry name" value="IspE"/>
</dbReference>
<dbReference type="PANTHER" id="PTHR43527">
    <property type="entry name" value="4-DIPHOSPHOCYTIDYL-2-C-METHYL-D-ERYTHRITOL KINASE, CHLOROPLASTIC"/>
    <property type="match status" value="1"/>
</dbReference>
<evidence type="ECO:0000256" key="3">
    <source>
        <dbReference type="ARBA" id="ARBA00017473"/>
    </source>
</evidence>
<accession>A0A2W5FKH4</accession>
<dbReference type="HAMAP" id="MF_00061">
    <property type="entry name" value="IspE"/>
    <property type="match status" value="1"/>
</dbReference>